<evidence type="ECO:0000313" key="2">
    <source>
        <dbReference type="Proteomes" id="UP001162800"/>
    </source>
</evidence>
<dbReference type="SMART" id="SM01236">
    <property type="entry name" value="Haem_oxygenase_2"/>
    <property type="match status" value="1"/>
</dbReference>
<proteinExistence type="predicted"/>
<dbReference type="Pfam" id="PF14518">
    <property type="entry name" value="Haem_oxygenas_2"/>
    <property type="match status" value="1"/>
</dbReference>
<name>A0ABY6GC09_9BURK</name>
<protein>
    <submittedName>
        <fullName evidence="1">Iron-containing redox enzyme family protein</fullName>
    </submittedName>
</protein>
<dbReference type="Gene3D" id="1.20.910.10">
    <property type="entry name" value="Heme oxygenase-like"/>
    <property type="match status" value="1"/>
</dbReference>
<gene>
    <name evidence="1" type="ORF">M9799_04925</name>
</gene>
<reference evidence="1" key="1">
    <citation type="submission" date="2022-09" db="EMBL/GenBank/DDBJ databases">
        <title>The complete genome of Acidovorax sp. 5MLIR.</title>
        <authorList>
            <person name="Liu L."/>
            <person name="Yue J."/>
            <person name="Yang F."/>
            <person name="Yuan J."/>
            <person name="Li L."/>
        </authorList>
    </citation>
    <scope>NUCLEOTIDE SEQUENCE</scope>
    <source>
        <strain evidence="1">5MLIR</strain>
    </source>
</reference>
<keyword evidence="2" id="KW-1185">Reference proteome</keyword>
<dbReference type="InterPro" id="IPR016084">
    <property type="entry name" value="Haem_Oase-like_multi-hlx"/>
</dbReference>
<accession>A0ABY6GC09</accession>
<sequence>MYALQSPDLPISAVAPVDCPRKGTAFFPLYDRLANHIPSDQERETAAEFLRQALQDVAQQEDDLPDDPSGLTAWMEANVQKVHGQYQAYLEGRKAGSPRRYFLNRAHALYFLRNVAPTKLVDGSWLYGLCAHAGNSRLSDLVTTYVEELGDGLDDKNHVKLYRALLETYGLDPVGELPDALYQQGLVQLALGWNAQEFLPEIVGFNLAYEQLPLHLLITSYELNELGIDPYYFVLHVTVDNADTGHAKRACVAALDAAPRIDDDGDYWRRVRAGAKLGNLGVSTLDVIDGFDIENEVIAIMARKAPSGNGAHSDFCKVAGRSVNDWLSTPDAMPEFLAALEKSGWIKRNQPASESRFWQLLQGERAEMFGVFSPYELQVIHDWIRGPDSVDGAKFDKDAAPGSQTRQRSFRVEQRLKAARGAAPDRSAAGLDTDLEIFEQRYPSLDPAAKRDLLVQAMSPALHWTPVGLKATRLFLGAP</sequence>
<organism evidence="1 2">
    <name type="scientific">Comamonas endophytica</name>
    <dbReference type="NCBI Taxonomy" id="2949090"/>
    <lineage>
        <taxon>Bacteria</taxon>
        <taxon>Pseudomonadati</taxon>
        <taxon>Pseudomonadota</taxon>
        <taxon>Betaproteobacteria</taxon>
        <taxon>Burkholderiales</taxon>
        <taxon>Comamonadaceae</taxon>
        <taxon>Comamonas</taxon>
    </lineage>
</organism>
<dbReference type="EMBL" id="CP106881">
    <property type="protein sequence ID" value="UYG52588.1"/>
    <property type="molecule type" value="Genomic_DNA"/>
</dbReference>
<dbReference type="Proteomes" id="UP001162800">
    <property type="component" value="Chromosome"/>
</dbReference>
<evidence type="ECO:0000313" key="1">
    <source>
        <dbReference type="EMBL" id="UYG52588.1"/>
    </source>
</evidence>
<dbReference type="RefSeq" id="WP_255662604.1">
    <property type="nucleotide sequence ID" value="NZ_CP106881.1"/>
</dbReference>